<keyword evidence="6 9" id="KW-0224">Dipeptidase</keyword>
<comment type="catalytic activity">
    <reaction evidence="1 9 10">
        <text>D-alanyl-D-alanine + H2O = 2 D-alanine</text>
        <dbReference type="Rhea" id="RHEA:20661"/>
        <dbReference type="ChEBI" id="CHEBI:15377"/>
        <dbReference type="ChEBI" id="CHEBI:57416"/>
        <dbReference type="ChEBI" id="CHEBI:57822"/>
        <dbReference type="EC" id="3.4.13.22"/>
    </reaction>
</comment>
<gene>
    <name evidence="11" type="ORF">SAMN05421823_102671</name>
</gene>
<sequence>MTPDRSVDIVAEADTVPLSEYERLMQQLGLVQVQSLDSSIRVDLKYSTTDNFVGVDVYGDLDDAYLQEEPARRLVEAQRLLHERHPDYHLLIYDAARPRQVQWILWDTLQKPEADKPKYVADPRKGSIHNFGAAVDLTIVGADGKPLDMGTGYDHFGILAFPYHEDSLLKSGQLTETQIANRHLLREVMQAAGFSPITSEWWHFDAFSRAEARRRYPIIE</sequence>
<comment type="cofactor">
    <cofactor evidence="9">
        <name>Zn(2+)</name>
        <dbReference type="ChEBI" id="CHEBI:29105"/>
    </cofactor>
    <text evidence="9">Binds 1 zinc ion per subunit.</text>
</comment>
<feature type="binding site" evidence="9">
    <location>
        <position position="203"/>
    </location>
    <ligand>
        <name>Zn(2+)</name>
        <dbReference type="ChEBI" id="CHEBI:29105"/>
        <note>catalytic</note>
    </ligand>
</feature>
<dbReference type="PANTHER" id="PTHR43126:SF2">
    <property type="entry name" value="D-ALANYL-D-ALANINE DIPEPTIDASE"/>
    <property type="match status" value="1"/>
</dbReference>
<keyword evidence="3 9" id="KW-0479">Metal-binding</keyword>
<evidence type="ECO:0000256" key="3">
    <source>
        <dbReference type="ARBA" id="ARBA00022723"/>
    </source>
</evidence>
<keyword evidence="12" id="KW-1185">Reference proteome</keyword>
<dbReference type="GO" id="GO:0006508">
    <property type="term" value="P:proteolysis"/>
    <property type="evidence" value="ECO:0007669"/>
    <property type="project" value="UniProtKB-KW"/>
</dbReference>
<evidence type="ECO:0000313" key="11">
    <source>
        <dbReference type="EMBL" id="SDK41131.1"/>
    </source>
</evidence>
<keyword evidence="8 10" id="KW-0961">Cell wall biogenesis/degradation</keyword>
<evidence type="ECO:0000256" key="4">
    <source>
        <dbReference type="ARBA" id="ARBA00022801"/>
    </source>
</evidence>
<keyword evidence="4 9" id="KW-0378">Hydrolase</keyword>
<protein>
    <recommendedName>
        <fullName evidence="9 10">D-alanyl-D-alanine dipeptidase</fullName>
        <shortName evidence="9 10">D-Ala-D-Ala dipeptidase</shortName>
        <ecNumber evidence="9 10">3.4.13.22</ecNumber>
    </recommendedName>
</protein>
<feature type="binding site" evidence="9">
    <location>
        <position position="129"/>
    </location>
    <ligand>
        <name>Zn(2+)</name>
        <dbReference type="ChEBI" id="CHEBI:29105"/>
        <note>catalytic</note>
    </ligand>
</feature>
<reference evidence="11 12" key="1">
    <citation type="submission" date="2016-10" db="EMBL/GenBank/DDBJ databases">
        <authorList>
            <person name="de Groot N.N."/>
        </authorList>
    </citation>
    <scope>NUCLEOTIDE SEQUENCE [LARGE SCALE GENOMIC DNA]</scope>
    <source>
        <strain evidence="11 12">DSM 25186</strain>
    </source>
</reference>
<dbReference type="InterPro" id="IPR000755">
    <property type="entry name" value="A_A_dipeptidase"/>
</dbReference>
<keyword evidence="2 9" id="KW-0645">Protease</keyword>
<dbReference type="Pfam" id="PF01427">
    <property type="entry name" value="Peptidase_M15"/>
    <property type="match status" value="1"/>
</dbReference>
<dbReference type="Gene3D" id="3.30.1380.10">
    <property type="match status" value="1"/>
</dbReference>
<dbReference type="EMBL" id="FNFO01000002">
    <property type="protein sequence ID" value="SDK41131.1"/>
    <property type="molecule type" value="Genomic_DNA"/>
</dbReference>
<keyword evidence="5 9" id="KW-0862">Zinc</keyword>
<dbReference type="Proteomes" id="UP000198510">
    <property type="component" value="Unassembled WGS sequence"/>
</dbReference>
<accession>A0A1G9BNQ0</accession>
<evidence type="ECO:0000256" key="1">
    <source>
        <dbReference type="ARBA" id="ARBA00001362"/>
    </source>
</evidence>
<evidence type="ECO:0000256" key="8">
    <source>
        <dbReference type="ARBA" id="ARBA00023316"/>
    </source>
</evidence>
<evidence type="ECO:0000256" key="2">
    <source>
        <dbReference type="ARBA" id="ARBA00022670"/>
    </source>
</evidence>
<feature type="binding site" evidence="9">
    <location>
        <position position="136"/>
    </location>
    <ligand>
        <name>Zn(2+)</name>
        <dbReference type="ChEBI" id="CHEBI:29105"/>
        <note>catalytic</note>
    </ligand>
</feature>
<dbReference type="GO" id="GO:0071555">
    <property type="term" value="P:cell wall organization"/>
    <property type="evidence" value="ECO:0007669"/>
    <property type="project" value="UniProtKB-KW"/>
</dbReference>
<proteinExistence type="inferred from homology"/>
<evidence type="ECO:0000313" key="12">
    <source>
        <dbReference type="Proteomes" id="UP000198510"/>
    </source>
</evidence>
<dbReference type="PIRSF" id="PIRSF026671">
    <property type="entry name" value="AA_dipeptidase"/>
    <property type="match status" value="1"/>
</dbReference>
<keyword evidence="7 9" id="KW-0482">Metalloprotease</keyword>
<comment type="function">
    <text evidence="9 10">Catalyzes hydrolysis of the D-alanyl-D-alanine dipeptide.</text>
</comment>
<evidence type="ECO:0000256" key="10">
    <source>
        <dbReference type="PIRNR" id="PIRNR026671"/>
    </source>
</evidence>
<evidence type="ECO:0000256" key="6">
    <source>
        <dbReference type="ARBA" id="ARBA00022997"/>
    </source>
</evidence>
<dbReference type="GO" id="GO:0008270">
    <property type="term" value="F:zinc ion binding"/>
    <property type="evidence" value="ECO:0007669"/>
    <property type="project" value="UniProtKB-UniRule"/>
</dbReference>
<dbReference type="GO" id="GO:0160237">
    <property type="term" value="F:D-Ala-D-Ala dipeptidase activity"/>
    <property type="evidence" value="ECO:0007669"/>
    <property type="project" value="UniProtKB-EC"/>
</dbReference>
<dbReference type="AlphaFoldDB" id="A0A1G9BNQ0"/>
<dbReference type="CDD" id="cd14840">
    <property type="entry name" value="D-Ala-D-Ala_dipeptidase_Aad"/>
    <property type="match status" value="1"/>
</dbReference>
<dbReference type="SUPFAM" id="SSF55166">
    <property type="entry name" value="Hedgehog/DD-peptidase"/>
    <property type="match status" value="1"/>
</dbReference>
<comment type="similarity">
    <text evidence="9 10">Belongs to the peptidase M15D family.</text>
</comment>
<name>A0A1G9BNQ0_9BACT</name>
<dbReference type="PANTHER" id="PTHR43126">
    <property type="entry name" value="D-ALANYL-D-ALANINE DIPEPTIDASE"/>
    <property type="match status" value="1"/>
</dbReference>
<evidence type="ECO:0000256" key="7">
    <source>
        <dbReference type="ARBA" id="ARBA00023049"/>
    </source>
</evidence>
<dbReference type="STRING" id="1075417.SAMN05421823_102671"/>
<dbReference type="GO" id="GO:0008237">
    <property type="term" value="F:metallopeptidase activity"/>
    <property type="evidence" value="ECO:0007669"/>
    <property type="project" value="UniProtKB-KW"/>
</dbReference>
<feature type="site" description="Transition state stabilizer" evidence="9">
    <location>
        <position position="97"/>
    </location>
</feature>
<dbReference type="InterPro" id="IPR009045">
    <property type="entry name" value="Zn_M74/Hedgehog-like"/>
</dbReference>
<dbReference type="EC" id="3.4.13.22" evidence="9 10"/>
<evidence type="ECO:0000256" key="5">
    <source>
        <dbReference type="ARBA" id="ARBA00022833"/>
    </source>
</evidence>
<organism evidence="11 12">
    <name type="scientific">Catalinimonas alkaloidigena</name>
    <dbReference type="NCBI Taxonomy" id="1075417"/>
    <lineage>
        <taxon>Bacteria</taxon>
        <taxon>Pseudomonadati</taxon>
        <taxon>Bacteroidota</taxon>
        <taxon>Cytophagia</taxon>
        <taxon>Cytophagales</taxon>
        <taxon>Catalimonadaceae</taxon>
        <taxon>Catalinimonas</taxon>
    </lineage>
</organism>
<evidence type="ECO:0000256" key="9">
    <source>
        <dbReference type="HAMAP-Rule" id="MF_01924"/>
    </source>
</evidence>
<feature type="active site" description="Proton donor/acceptor" evidence="9">
    <location>
        <position position="200"/>
    </location>
</feature>
<dbReference type="HAMAP" id="MF_01924">
    <property type="entry name" value="A_A_dipeptidase"/>
    <property type="match status" value="1"/>
</dbReference>